<accession>A0A0S4J375</accession>
<sequence length="411" mass="42390">MSARVSPSAHVLHLATPAGATTPTAGCGGAAVRTSVTFPDFGSVEACSHCFGVNGIVDLLEKISPFLADPSDFNMGVSTYSGFAANTGLQSMIGSVRDGCQSWASEGNGSSHFQSPSSPPTTKDGVGFVMKVAVVPHPQVSSSAGKNKSNNHRREESLDSIESAQSDEQHHPHRQHQHQQQPDENTLESLVEVKKLASDGSAHQQQLLLPPSATGLHTASPGRQAGELNHAPAQLSPAALSNHNNLTTNFHSAVNSLSETNSPAVHPNPPPTEVHSGPHHSRAAHANLGRALVAAAPMSSGGAGISITATELQNQSSSAHSLLSFGDCDGVVGGGGGGSGGSGHEELSTTLPGNGSPTVVYSHRGRQLTVSSTGASPTQPRINNGSSRVDHISPSKKKDDTSWKRKPNGRL</sequence>
<evidence type="ECO:0000313" key="3">
    <source>
        <dbReference type="Proteomes" id="UP000051952"/>
    </source>
</evidence>
<dbReference type="VEuPathDB" id="TriTrypDB:BSAL_77065"/>
<keyword evidence="3" id="KW-1185">Reference proteome</keyword>
<proteinExistence type="predicted"/>
<evidence type="ECO:0000256" key="1">
    <source>
        <dbReference type="SAM" id="MobiDB-lite"/>
    </source>
</evidence>
<feature type="compositionally biased region" description="Polar residues" evidence="1">
    <location>
        <begin position="348"/>
        <end position="359"/>
    </location>
</feature>
<feature type="region of interest" description="Disordered" evidence="1">
    <location>
        <begin position="137"/>
        <end position="184"/>
    </location>
</feature>
<feature type="compositionally biased region" description="Polar residues" evidence="1">
    <location>
        <begin position="139"/>
        <end position="148"/>
    </location>
</feature>
<feature type="region of interest" description="Disordered" evidence="1">
    <location>
        <begin position="258"/>
        <end position="282"/>
    </location>
</feature>
<dbReference type="Proteomes" id="UP000051952">
    <property type="component" value="Unassembled WGS sequence"/>
</dbReference>
<protein>
    <submittedName>
        <fullName evidence="2">Uncharacterized protein</fullName>
    </submittedName>
</protein>
<reference evidence="3" key="1">
    <citation type="submission" date="2015-09" db="EMBL/GenBank/DDBJ databases">
        <authorList>
            <consortium name="Pathogen Informatics"/>
        </authorList>
    </citation>
    <scope>NUCLEOTIDE SEQUENCE [LARGE SCALE GENOMIC DNA]</scope>
    <source>
        <strain evidence="3">Lake Konstanz</strain>
    </source>
</reference>
<dbReference type="EMBL" id="CYKH01000736">
    <property type="protein sequence ID" value="CUG29260.1"/>
    <property type="molecule type" value="Genomic_DNA"/>
</dbReference>
<feature type="region of interest" description="Disordered" evidence="1">
    <location>
        <begin position="103"/>
        <end position="125"/>
    </location>
</feature>
<feature type="compositionally biased region" description="Polar residues" evidence="1">
    <location>
        <begin position="368"/>
        <end position="387"/>
    </location>
</feature>
<organism evidence="2 3">
    <name type="scientific">Bodo saltans</name>
    <name type="common">Flagellated protozoan</name>
    <dbReference type="NCBI Taxonomy" id="75058"/>
    <lineage>
        <taxon>Eukaryota</taxon>
        <taxon>Discoba</taxon>
        <taxon>Euglenozoa</taxon>
        <taxon>Kinetoplastea</taxon>
        <taxon>Metakinetoplastina</taxon>
        <taxon>Eubodonida</taxon>
        <taxon>Bodonidae</taxon>
        <taxon>Bodo</taxon>
    </lineage>
</organism>
<dbReference type="AlphaFoldDB" id="A0A0S4J375"/>
<gene>
    <name evidence="2" type="ORF">BSAL_77065</name>
</gene>
<evidence type="ECO:0000313" key="2">
    <source>
        <dbReference type="EMBL" id="CUG29260.1"/>
    </source>
</evidence>
<feature type="compositionally biased region" description="Polar residues" evidence="1">
    <location>
        <begin position="103"/>
        <end position="116"/>
    </location>
</feature>
<name>A0A0S4J375_BODSA</name>
<feature type="region of interest" description="Disordered" evidence="1">
    <location>
        <begin position="334"/>
        <end position="411"/>
    </location>
</feature>
<feature type="compositionally biased region" description="Basic and acidic residues" evidence="1">
    <location>
        <begin position="388"/>
        <end position="403"/>
    </location>
</feature>